<dbReference type="EMBL" id="FO203431">
    <property type="protein sequence ID" value="CCH90592.1"/>
    <property type="molecule type" value="Genomic_DNA"/>
</dbReference>
<keyword evidence="3" id="KW-1185">Reference proteome</keyword>
<evidence type="ECO:0000313" key="3">
    <source>
        <dbReference type="Proteomes" id="UP000006461"/>
    </source>
</evidence>
<protein>
    <submittedName>
        <fullName evidence="2">Uncharacterized protein</fullName>
    </submittedName>
</protein>
<organism evidence="2 3">
    <name type="scientific">Modestobacter italicus (strain DSM 44449 / CECT 9708 / BC 501)</name>
    <dbReference type="NCBI Taxonomy" id="2732864"/>
    <lineage>
        <taxon>Bacteria</taxon>
        <taxon>Bacillati</taxon>
        <taxon>Actinomycetota</taxon>
        <taxon>Actinomycetes</taxon>
        <taxon>Geodermatophilales</taxon>
        <taxon>Geodermatophilaceae</taxon>
        <taxon>Modestobacter</taxon>
    </lineage>
</organism>
<dbReference type="STRING" id="477641.MODMU_5215"/>
<dbReference type="HOGENOM" id="CLU_3043837_0_0_11"/>
<evidence type="ECO:0000256" key="1">
    <source>
        <dbReference type="SAM" id="MobiDB-lite"/>
    </source>
</evidence>
<dbReference type="AlphaFoldDB" id="I4F4M9"/>
<name>I4F4M9_MODI5</name>
<reference evidence="2 3" key="1">
    <citation type="journal article" date="2012" name="J. Bacteriol.">
        <title>Genome Sequence of Radiation-Resistant Modestobacter marinus Strain BC501, a Representative Actinobacterium That Thrives on Calcareous Stone Surfaces.</title>
        <authorList>
            <person name="Normand P."/>
            <person name="Gury J."/>
            <person name="Pujic P."/>
            <person name="Chouaia B."/>
            <person name="Crotti E."/>
            <person name="Brusetti L."/>
            <person name="Daffonchio D."/>
            <person name="Vacherie B."/>
            <person name="Barbe V."/>
            <person name="Medigue C."/>
            <person name="Calteau A."/>
            <person name="Ghodhbane-Gtari F."/>
            <person name="Essoussi I."/>
            <person name="Nouioui I."/>
            <person name="Abbassi-Ghozzi I."/>
            <person name="Gtari M."/>
        </authorList>
    </citation>
    <scope>NUCLEOTIDE SEQUENCE [LARGE SCALE GENOMIC DNA]</scope>
    <source>
        <strain evidence="3">BC 501</strain>
    </source>
</reference>
<dbReference type="KEGG" id="mmar:MODMU_5215"/>
<gene>
    <name evidence="2" type="ordered locus">MODMU_5215</name>
</gene>
<feature type="compositionally biased region" description="Basic and acidic residues" evidence="1">
    <location>
        <begin position="1"/>
        <end position="12"/>
    </location>
</feature>
<feature type="region of interest" description="Disordered" evidence="1">
    <location>
        <begin position="1"/>
        <end position="48"/>
    </location>
</feature>
<sequence>MTSPEDPQHDQDVAPLGGAVSEPDRDDDGADGMAGPVYPPPETEPDAH</sequence>
<accession>I4F4M9</accession>
<dbReference type="Proteomes" id="UP000006461">
    <property type="component" value="Chromosome"/>
</dbReference>
<evidence type="ECO:0000313" key="2">
    <source>
        <dbReference type="EMBL" id="CCH90592.1"/>
    </source>
</evidence>
<proteinExistence type="predicted"/>